<organism evidence="1">
    <name type="scientific">Rhizophora mucronata</name>
    <name type="common">Asiatic mangrove</name>
    <dbReference type="NCBI Taxonomy" id="61149"/>
    <lineage>
        <taxon>Eukaryota</taxon>
        <taxon>Viridiplantae</taxon>
        <taxon>Streptophyta</taxon>
        <taxon>Embryophyta</taxon>
        <taxon>Tracheophyta</taxon>
        <taxon>Spermatophyta</taxon>
        <taxon>Magnoliopsida</taxon>
        <taxon>eudicotyledons</taxon>
        <taxon>Gunneridae</taxon>
        <taxon>Pentapetalae</taxon>
        <taxon>rosids</taxon>
        <taxon>fabids</taxon>
        <taxon>Malpighiales</taxon>
        <taxon>Rhizophoraceae</taxon>
        <taxon>Rhizophora</taxon>
    </lineage>
</organism>
<dbReference type="EMBL" id="GGEC01058614">
    <property type="protein sequence ID" value="MBX39098.1"/>
    <property type="molecule type" value="Transcribed_RNA"/>
</dbReference>
<accession>A0A2P2N9E8</accession>
<name>A0A2P2N9E8_RHIMU</name>
<proteinExistence type="predicted"/>
<reference evidence="1" key="1">
    <citation type="submission" date="2018-02" db="EMBL/GenBank/DDBJ databases">
        <title>Rhizophora mucronata_Transcriptome.</title>
        <authorList>
            <person name="Meera S.P."/>
            <person name="Sreeshan A."/>
            <person name="Augustine A."/>
        </authorList>
    </citation>
    <scope>NUCLEOTIDE SEQUENCE</scope>
    <source>
        <tissue evidence="1">Leaf</tissue>
    </source>
</reference>
<evidence type="ECO:0000313" key="1">
    <source>
        <dbReference type="EMBL" id="MBX39098.1"/>
    </source>
</evidence>
<protein>
    <submittedName>
        <fullName evidence="1">Uncharacterized protein</fullName>
    </submittedName>
</protein>
<sequence length="14" mass="1712">MLHGATWLKKNWVK</sequence>